<keyword evidence="2" id="KW-0472">Membrane</keyword>
<evidence type="ECO:0000256" key="2">
    <source>
        <dbReference type="SAM" id="Phobius"/>
    </source>
</evidence>
<feature type="transmembrane region" description="Helical" evidence="2">
    <location>
        <begin position="240"/>
        <end position="263"/>
    </location>
</feature>
<feature type="transmembrane region" description="Helical" evidence="2">
    <location>
        <begin position="172"/>
        <end position="193"/>
    </location>
</feature>
<proteinExistence type="predicted"/>
<feature type="transmembrane region" description="Helical" evidence="2">
    <location>
        <begin position="127"/>
        <end position="152"/>
    </location>
</feature>
<evidence type="ECO:0000256" key="1">
    <source>
        <dbReference type="SAM" id="MobiDB-lite"/>
    </source>
</evidence>
<sequence>MVLSITEAKIISTTLGGMLYGLSIPMYILTFWILSGPGNARTKRTSYAIMAAGVILAIGSTAQFAVNTARIILGVVVYGPQLKGGADAFLGDVTEPSFIVKSALENLQTLVFDAVVIYRCWKVWNRWWVPAVPALGWAVLLALSIGTNHALFYAQHTGNIFATSTGRWITGVYVTTLIVNLSATGLLALRIYLVHRKSVQYLSDSSLKVTMRIVLESGAIYSIMITCGMITFILRSRGVFIIFDMLCPTTSIAFNLIIVRIGFISDERLIAKFPNLQQGGEIPPSTIRFGRHSEMRTETHRTGLESKSLAIELTRFSDADDVSATDKAGTNSEIGAGTEALSAPHLNS</sequence>
<dbReference type="EMBL" id="JAEVFJ010000013">
    <property type="protein sequence ID" value="KAH8101151.1"/>
    <property type="molecule type" value="Genomic_DNA"/>
</dbReference>
<dbReference type="AlphaFoldDB" id="A0A8K0UQQ8"/>
<dbReference type="OrthoDB" id="3354175at2759"/>
<gene>
    <name evidence="3" type="ORF">BXZ70DRAFT_892015</name>
</gene>
<keyword evidence="4" id="KW-1185">Reference proteome</keyword>
<dbReference type="Proteomes" id="UP000813824">
    <property type="component" value="Unassembled WGS sequence"/>
</dbReference>
<accession>A0A8K0UQQ8</accession>
<protein>
    <submittedName>
        <fullName evidence="3">Uncharacterized protein</fullName>
    </submittedName>
</protein>
<comment type="caution">
    <text evidence="3">The sequence shown here is derived from an EMBL/GenBank/DDBJ whole genome shotgun (WGS) entry which is preliminary data.</text>
</comment>
<feature type="transmembrane region" description="Helical" evidence="2">
    <location>
        <begin position="213"/>
        <end position="234"/>
    </location>
</feature>
<feature type="region of interest" description="Disordered" evidence="1">
    <location>
        <begin position="322"/>
        <end position="348"/>
    </location>
</feature>
<organism evidence="3 4">
    <name type="scientific">Cristinia sonorae</name>
    <dbReference type="NCBI Taxonomy" id="1940300"/>
    <lineage>
        <taxon>Eukaryota</taxon>
        <taxon>Fungi</taxon>
        <taxon>Dikarya</taxon>
        <taxon>Basidiomycota</taxon>
        <taxon>Agaricomycotina</taxon>
        <taxon>Agaricomycetes</taxon>
        <taxon>Agaricomycetidae</taxon>
        <taxon>Agaricales</taxon>
        <taxon>Pleurotineae</taxon>
        <taxon>Stephanosporaceae</taxon>
        <taxon>Cristinia</taxon>
    </lineage>
</organism>
<name>A0A8K0UQQ8_9AGAR</name>
<keyword evidence="2" id="KW-0812">Transmembrane</keyword>
<feature type="transmembrane region" description="Helical" evidence="2">
    <location>
        <begin position="46"/>
        <end position="66"/>
    </location>
</feature>
<feature type="transmembrane region" description="Helical" evidence="2">
    <location>
        <begin position="12"/>
        <end position="34"/>
    </location>
</feature>
<keyword evidence="2" id="KW-1133">Transmembrane helix</keyword>
<evidence type="ECO:0000313" key="3">
    <source>
        <dbReference type="EMBL" id="KAH8101151.1"/>
    </source>
</evidence>
<evidence type="ECO:0000313" key="4">
    <source>
        <dbReference type="Proteomes" id="UP000813824"/>
    </source>
</evidence>
<reference evidence="3" key="1">
    <citation type="journal article" date="2021" name="New Phytol.">
        <title>Evolutionary innovations through gain and loss of genes in the ectomycorrhizal Boletales.</title>
        <authorList>
            <person name="Wu G."/>
            <person name="Miyauchi S."/>
            <person name="Morin E."/>
            <person name="Kuo A."/>
            <person name="Drula E."/>
            <person name="Varga T."/>
            <person name="Kohler A."/>
            <person name="Feng B."/>
            <person name="Cao Y."/>
            <person name="Lipzen A."/>
            <person name="Daum C."/>
            <person name="Hundley H."/>
            <person name="Pangilinan J."/>
            <person name="Johnson J."/>
            <person name="Barry K."/>
            <person name="LaButti K."/>
            <person name="Ng V."/>
            <person name="Ahrendt S."/>
            <person name="Min B."/>
            <person name="Choi I.G."/>
            <person name="Park H."/>
            <person name="Plett J.M."/>
            <person name="Magnuson J."/>
            <person name="Spatafora J.W."/>
            <person name="Nagy L.G."/>
            <person name="Henrissat B."/>
            <person name="Grigoriev I.V."/>
            <person name="Yang Z.L."/>
            <person name="Xu J."/>
            <person name="Martin F.M."/>
        </authorList>
    </citation>
    <scope>NUCLEOTIDE SEQUENCE</scope>
    <source>
        <strain evidence="3">KKN 215</strain>
    </source>
</reference>